<dbReference type="InterPro" id="IPR011042">
    <property type="entry name" value="6-blade_b-propeller_TolB-like"/>
</dbReference>
<dbReference type="AlphaFoldDB" id="A0A7C2JZ26"/>
<dbReference type="EMBL" id="DSOK01000053">
    <property type="protein sequence ID" value="HEN14161.1"/>
    <property type="molecule type" value="Genomic_DNA"/>
</dbReference>
<dbReference type="Gene3D" id="2.120.10.30">
    <property type="entry name" value="TolB, C-terminal domain"/>
    <property type="match status" value="1"/>
</dbReference>
<dbReference type="Pfam" id="PF08450">
    <property type="entry name" value="SGL"/>
    <property type="match status" value="1"/>
</dbReference>
<sequence length="535" mass="57037">MVARSRAQQEAAGLLPRGCISCPIGQESTAFDWSLRSCLMLRSALTVVAVLSLVGPLAADDVAALVAPGAAMKKVVGDCKFTEGPAYSPQGFLLFSDIPNERIVRVSADGAVNDFLKPSGRANGLVFDAAGNLYACQGGARRVVKINTVDGKIEPLADLYDGKPFNAPNDLALDSTGGLYFTDPQYGQTPADAQSVMGVYYVNPLGEVTRVIDSLQRPNGILVSSDGRRLIVAEPNKREIWQYDITGPGKLANGKILFTGDEKLDGGGPDGMALDSQGRIYATYSSVVVLNADGSLVGRISVPEKPANCTFGGPDGKTLYVTARTSLYALAMTVAGAPLMPAGPKPQPRVSRKFQPLILQPVSKTRLVDELKEVKVEGITLKAPASWKQEPPANKLRAAQFKIGPAEGDKEPAELVVSFFRGDGGGVDPNLKRWTDQFAPDGRKEKLTQGTSPQGPYYVSDISGTYLKSEGGPFAGGKKTPMPKFRSLSVILQVPDEGNYFLRLTGPEKTVAEAAEAFRKSFDADAAKEQAYEVK</sequence>
<gene>
    <name evidence="3" type="ORF">ENQ76_01660</name>
</gene>
<proteinExistence type="predicted"/>
<feature type="domain" description="SMP-30/Gluconolactonase/LRE-like region" evidence="2">
    <location>
        <begin position="81"/>
        <end position="323"/>
    </location>
</feature>
<evidence type="ECO:0000256" key="1">
    <source>
        <dbReference type="ARBA" id="ARBA00022801"/>
    </source>
</evidence>
<dbReference type="InterPro" id="IPR013658">
    <property type="entry name" value="SGL"/>
</dbReference>
<protein>
    <submittedName>
        <fullName evidence="3">SMP-30/gluconolactonase/LRE family protein</fullName>
    </submittedName>
</protein>
<comment type="caution">
    <text evidence="3">The sequence shown here is derived from an EMBL/GenBank/DDBJ whole genome shotgun (WGS) entry which is preliminary data.</text>
</comment>
<dbReference type="SUPFAM" id="SSF63829">
    <property type="entry name" value="Calcium-dependent phosphotriesterase"/>
    <property type="match status" value="1"/>
</dbReference>
<dbReference type="PANTHER" id="PTHR47572">
    <property type="entry name" value="LIPOPROTEIN-RELATED"/>
    <property type="match status" value="1"/>
</dbReference>
<keyword evidence="1" id="KW-0378">Hydrolase</keyword>
<evidence type="ECO:0000259" key="2">
    <source>
        <dbReference type="Pfam" id="PF08450"/>
    </source>
</evidence>
<accession>A0A7C2JZ26</accession>
<evidence type="ECO:0000313" key="3">
    <source>
        <dbReference type="EMBL" id="HEN14161.1"/>
    </source>
</evidence>
<dbReference type="InterPro" id="IPR051262">
    <property type="entry name" value="SMP-30/CGR1_Lactonase"/>
</dbReference>
<reference evidence="3" key="1">
    <citation type="journal article" date="2020" name="mSystems">
        <title>Genome- and Community-Level Interaction Insights into Carbon Utilization and Element Cycling Functions of Hydrothermarchaeota in Hydrothermal Sediment.</title>
        <authorList>
            <person name="Zhou Z."/>
            <person name="Liu Y."/>
            <person name="Xu W."/>
            <person name="Pan J."/>
            <person name="Luo Z.H."/>
            <person name="Li M."/>
        </authorList>
    </citation>
    <scope>NUCLEOTIDE SEQUENCE [LARGE SCALE GENOMIC DNA]</scope>
    <source>
        <strain evidence="3">SpSt-339</strain>
    </source>
</reference>
<dbReference type="GO" id="GO:0016787">
    <property type="term" value="F:hydrolase activity"/>
    <property type="evidence" value="ECO:0007669"/>
    <property type="project" value="UniProtKB-KW"/>
</dbReference>
<dbReference type="PANTHER" id="PTHR47572:SF4">
    <property type="entry name" value="LACTONASE DRP35"/>
    <property type="match status" value="1"/>
</dbReference>
<name>A0A7C2JZ26_9PLAN</name>
<organism evidence="3">
    <name type="scientific">Schlesneria paludicola</name>
    <dbReference type="NCBI Taxonomy" id="360056"/>
    <lineage>
        <taxon>Bacteria</taxon>
        <taxon>Pseudomonadati</taxon>
        <taxon>Planctomycetota</taxon>
        <taxon>Planctomycetia</taxon>
        <taxon>Planctomycetales</taxon>
        <taxon>Planctomycetaceae</taxon>
        <taxon>Schlesneria</taxon>
    </lineage>
</organism>